<dbReference type="OrthoDB" id="9806740at2"/>
<evidence type="ECO:0000256" key="4">
    <source>
        <dbReference type="ARBA" id="ARBA00022989"/>
    </source>
</evidence>
<dbReference type="PANTHER" id="PTHR32322">
    <property type="entry name" value="INNER MEMBRANE TRANSPORTER"/>
    <property type="match status" value="1"/>
</dbReference>
<evidence type="ECO:0000259" key="7">
    <source>
        <dbReference type="Pfam" id="PF00892"/>
    </source>
</evidence>
<keyword evidence="5 6" id="KW-0472">Membrane</keyword>
<evidence type="ECO:0000256" key="6">
    <source>
        <dbReference type="SAM" id="Phobius"/>
    </source>
</evidence>
<dbReference type="Gene3D" id="1.10.3730.20">
    <property type="match status" value="1"/>
</dbReference>
<feature type="domain" description="EamA" evidence="7">
    <location>
        <begin position="146"/>
        <end position="281"/>
    </location>
</feature>
<organism evidence="8 9">
    <name type="scientific">Bilophila wadsworthia (strain 3_1_6)</name>
    <dbReference type="NCBI Taxonomy" id="563192"/>
    <lineage>
        <taxon>Bacteria</taxon>
        <taxon>Pseudomonadati</taxon>
        <taxon>Thermodesulfobacteriota</taxon>
        <taxon>Desulfovibrionia</taxon>
        <taxon>Desulfovibrionales</taxon>
        <taxon>Desulfovibrionaceae</taxon>
        <taxon>Bilophila</taxon>
    </lineage>
</organism>
<evidence type="ECO:0000313" key="9">
    <source>
        <dbReference type="Proteomes" id="UP000006034"/>
    </source>
</evidence>
<feature type="transmembrane region" description="Helical" evidence="6">
    <location>
        <begin position="63"/>
        <end position="84"/>
    </location>
</feature>
<feature type="transmembrane region" description="Helical" evidence="6">
    <location>
        <begin position="90"/>
        <end position="111"/>
    </location>
</feature>
<comment type="caution">
    <text evidence="8">The sequence shown here is derived from an EMBL/GenBank/DDBJ whole genome shotgun (WGS) entry which is preliminary data.</text>
</comment>
<feature type="domain" description="EamA" evidence="7">
    <location>
        <begin position="2"/>
        <end position="134"/>
    </location>
</feature>
<reference evidence="8 9" key="2">
    <citation type="submission" date="2013-04" db="EMBL/GenBank/DDBJ databases">
        <title>The Genome Sequence of Bilophila wadsworthia 3_1_6.</title>
        <authorList>
            <consortium name="The Broad Institute Genomics Platform"/>
            <person name="Earl A."/>
            <person name="Ward D."/>
            <person name="Feldgarden M."/>
            <person name="Gevers D."/>
            <person name="Sibley C."/>
            <person name="Strauss J."/>
            <person name="Allen-Vercoe E."/>
            <person name="Walker B."/>
            <person name="Young S."/>
            <person name="Zeng Q."/>
            <person name="Gargeya S."/>
            <person name="Fitzgerald M."/>
            <person name="Haas B."/>
            <person name="Abouelleil A."/>
            <person name="Allen A.W."/>
            <person name="Alvarado L."/>
            <person name="Arachchi H.M."/>
            <person name="Berlin A.M."/>
            <person name="Chapman S.B."/>
            <person name="Gainer-Dewar J."/>
            <person name="Goldberg J."/>
            <person name="Griggs A."/>
            <person name="Gujja S."/>
            <person name="Hansen M."/>
            <person name="Howarth C."/>
            <person name="Imamovic A."/>
            <person name="Ireland A."/>
            <person name="Larimer J."/>
            <person name="McCowan C."/>
            <person name="Murphy C."/>
            <person name="Pearson M."/>
            <person name="Poon T.W."/>
            <person name="Priest M."/>
            <person name="Roberts A."/>
            <person name="Saif S."/>
            <person name="Shea T."/>
            <person name="Sisk P."/>
            <person name="Sykes S."/>
            <person name="Wortman J."/>
            <person name="Nusbaum C."/>
            <person name="Birren B."/>
        </authorList>
    </citation>
    <scope>NUCLEOTIDE SEQUENCE [LARGE SCALE GENOMIC DNA]</scope>
    <source>
        <strain evidence="8 9">3_1_6</strain>
    </source>
</reference>
<feature type="transmembrane region" description="Helical" evidence="6">
    <location>
        <begin position="238"/>
        <end position="258"/>
    </location>
</feature>
<reference evidence="8 9" key="1">
    <citation type="submission" date="2010-10" db="EMBL/GenBank/DDBJ databases">
        <authorList>
            <consortium name="The Broad Institute Genome Sequencing Platform"/>
            <person name="Ward D."/>
            <person name="Earl A."/>
            <person name="Feldgarden M."/>
            <person name="Young S.K."/>
            <person name="Gargeya S."/>
            <person name="Zeng Q."/>
            <person name="Alvarado L."/>
            <person name="Berlin A."/>
            <person name="Bochicchio J."/>
            <person name="Chapman S.B."/>
            <person name="Chen Z."/>
            <person name="Freedman E."/>
            <person name="Gellesch M."/>
            <person name="Goldberg J."/>
            <person name="Griggs A."/>
            <person name="Gujja S."/>
            <person name="Heilman E."/>
            <person name="Heiman D."/>
            <person name="Howarth C."/>
            <person name="Mehta T."/>
            <person name="Neiman D."/>
            <person name="Pearson M."/>
            <person name="Roberts A."/>
            <person name="Saif S."/>
            <person name="Shea T."/>
            <person name="Shenoy N."/>
            <person name="Sisk P."/>
            <person name="Stolte C."/>
            <person name="Sykes S."/>
            <person name="White J."/>
            <person name="Yandava C."/>
            <person name="Allen-Vercoe E."/>
            <person name="Sibley C."/>
            <person name="Ambrose C.E."/>
            <person name="Strauss J."/>
            <person name="Daigneault M."/>
            <person name="Haas B."/>
            <person name="Nusbaum C."/>
            <person name="Birren B."/>
        </authorList>
    </citation>
    <scope>NUCLEOTIDE SEQUENCE [LARGE SCALE GENOMIC DNA]</scope>
    <source>
        <strain evidence="8 9">3_1_6</strain>
    </source>
</reference>
<feature type="transmembrane region" description="Helical" evidence="6">
    <location>
        <begin position="118"/>
        <end position="137"/>
    </location>
</feature>
<dbReference type="InterPro" id="IPR000620">
    <property type="entry name" value="EamA_dom"/>
</dbReference>
<sequence length="298" mass="31887">MGFFLGLFSSATFGLIPLFTLPLIHDGVSPASVLFYRFLIASLTLGGVLVLRRERFHASAIDLCKLAGMSFMYTAAALLLFYGLNYMPSGVATTIQFLYPVMVMLLMIAFFHEQFSMITACSIVLAVAGVALLSIGGDSSRPVTLLGVGMMLLSGFCNALYITGIHVAGIRNMNGLVMTFYVLFFGAAFAFANAVGTGTFQPLSSWWEFMMAALLAVITAVLSNLTLVLAVQRIGSTLTSVLGVMEPLTAVFVGILVFNEPFTPALVGGVILISSSVTLVMLGRQVQAIARRFQRKAA</sequence>
<dbReference type="AlphaFoldDB" id="E5Y2Z1"/>
<proteinExistence type="predicted"/>
<dbReference type="RefSeq" id="WP_005024755.1">
    <property type="nucleotide sequence ID" value="NZ_KE150239.1"/>
</dbReference>
<dbReference type="EMBL" id="ADCP02000002">
    <property type="protein sequence ID" value="EFV45620.1"/>
    <property type="molecule type" value="Genomic_DNA"/>
</dbReference>
<dbReference type="SUPFAM" id="SSF103481">
    <property type="entry name" value="Multidrug resistance efflux transporter EmrE"/>
    <property type="match status" value="2"/>
</dbReference>
<name>E5Y2Z1_BILW3</name>
<dbReference type="GO" id="GO:0005886">
    <property type="term" value="C:plasma membrane"/>
    <property type="evidence" value="ECO:0007669"/>
    <property type="project" value="UniProtKB-SubCell"/>
</dbReference>
<feature type="transmembrane region" description="Helical" evidence="6">
    <location>
        <begin position="209"/>
        <end position="231"/>
    </location>
</feature>
<evidence type="ECO:0000256" key="2">
    <source>
        <dbReference type="ARBA" id="ARBA00022475"/>
    </source>
</evidence>
<protein>
    <recommendedName>
        <fullName evidence="7">EamA domain-containing protein</fullName>
    </recommendedName>
</protein>
<dbReference type="Proteomes" id="UP000006034">
    <property type="component" value="Unassembled WGS sequence"/>
</dbReference>
<dbReference type="GeneID" id="78087260"/>
<keyword evidence="2" id="KW-1003">Cell membrane</keyword>
<accession>E5Y2Z1</accession>
<dbReference type="eggNOG" id="COG0697">
    <property type="taxonomic scope" value="Bacteria"/>
</dbReference>
<keyword evidence="9" id="KW-1185">Reference proteome</keyword>
<feature type="transmembrane region" description="Helical" evidence="6">
    <location>
        <begin position="143"/>
        <end position="163"/>
    </location>
</feature>
<keyword evidence="3 6" id="KW-0812">Transmembrane</keyword>
<gene>
    <name evidence="8" type="ORF">HMPREF0179_00552</name>
</gene>
<dbReference type="HOGENOM" id="CLU_033863_9_3_7"/>
<feature type="transmembrane region" description="Helical" evidence="6">
    <location>
        <begin position="175"/>
        <end position="197"/>
    </location>
</feature>
<keyword evidence="4 6" id="KW-1133">Transmembrane helix</keyword>
<dbReference type="InterPro" id="IPR050638">
    <property type="entry name" value="AA-Vitamin_Transporters"/>
</dbReference>
<dbReference type="InterPro" id="IPR037185">
    <property type="entry name" value="EmrE-like"/>
</dbReference>
<evidence type="ECO:0000256" key="3">
    <source>
        <dbReference type="ARBA" id="ARBA00022692"/>
    </source>
</evidence>
<evidence type="ECO:0000313" key="8">
    <source>
        <dbReference type="EMBL" id="EFV45620.1"/>
    </source>
</evidence>
<comment type="subcellular location">
    <subcellularLocation>
        <location evidence="1">Cell membrane</location>
        <topology evidence="1">Multi-pass membrane protein</topology>
    </subcellularLocation>
</comment>
<feature type="transmembrane region" description="Helical" evidence="6">
    <location>
        <begin position="34"/>
        <end position="51"/>
    </location>
</feature>
<feature type="transmembrane region" description="Helical" evidence="6">
    <location>
        <begin position="264"/>
        <end position="282"/>
    </location>
</feature>
<evidence type="ECO:0000256" key="1">
    <source>
        <dbReference type="ARBA" id="ARBA00004651"/>
    </source>
</evidence>
<evidence type="ECO:0000256" key="5">
    <source>
        <dbReference type="ARBA" id="ARBA00023136"/>
    </source>
</evidence>
<dbReference type="PANTHER" id="PTHR32322:SF18">
    <property type="entry name" value="S-ADENOSYLMETHIONINE_S-ADENOSYLHOMOCYSTEINE TRANSPORTER"/>
    <property type="match status" value="1"/>
</dbReference>
<dbReference type="Pfam" id="PF00892">
    <property type="entry name" value="EamA"/>
    <property type="match status" value="2"/>
</dbReference>